<proteinExistence type="predicted"/>
<sequence>MEKIKIRREKEKTHKLPEVCEDAAQLLSFTMRLFSSHMKLIRSRSRVLDKLFVKMFFNYCNLSGTLGVWKYQEKWRIFEQVLEALASYVQTLSGPQNLIDRYVTLRYGALNLLQREIPIAIVKVSTVRAAESTTSGSSLVLRKQISCDSLKNFRFEPVAVFRTGVRGARLVPRDSEGASESNRQIRNAA</sequence>
<comment type="caution">
    <text evidence="1">The sequence shown here is derived from an EMBL/GenBank/DDBJ whole genome shotgun (WGS) entry which is preliminary data.</text>
</comment>
<feature type="non-terminal residue" evidence="1">
    <location>
        <position position="189"/>
    </location>
</feature>
<evidence type="ECO:0000313" key="1">
    <source>
        <dbReference type="EMBL" id="GBM41571.1"/>
    </source>
</evidence>
<dbReference type="Proteomes" id="UP000499080">
    <property type="component" value="Unassembled WGS sequence"/>
</dbReference>
<organism evidence="1 2">
    <name type="scientific">Araneus ventricosus</name>
    <name type="common">Orbweaver spider</name>
    <name type="synonym">Epeira ventricosa</name>
    <dbReference type="NCBI Taxonomy" id="182803"/>
    <lineage>
        <taxon>Eukaryota</taxon>
        <taxon>Metazoa</taxon>
        <taxon>Ecdysozoa</taxon>
        <taxon>Arthropoda</taxon>
        <taxon>Chelicerata</taxon>
        <taxon>Arachnida</taxon>
        <taxon>Araneae</taxon>
        <taxon>Araneomorphae</taxon>
        <taxon>Entelegynae</taxon>
        <taxon>Araneoidea</taxon>
        <taxon>Araneidae</taxon>
        <taxon>Araneus</taxon>
    </lineage>
</organism>
<protein>
    <submittedName>
        <fullName evidence="1">Uncharacterized protein</fullName>
    </submittedName>
</protein>
<reference evidence="1 2" key="1">
    <citation type="journal article" date="2019" name="Sci. Rep.">
        <title>Orb-weaving spider Araneus ventricosus genome elucidates the spidroin gene catalogue.</title>
        <authorList>
            <person name="Kono N."/>
            <person name="Nakamura H."/>
            <person name="Ohtoshi R."/>
            <person name="Moran D.A.P."/>
            <person name="Shinohara A."/>
            <person name="Yoshida Y."/>
            <person name="Fujiwara M."/>
            <person name="Mori M."/>
            <person name="Tomita M."/>
            <person name="Arakawa K."/>
        </authorList>
    </citation>
    <scope>NUCLEOTIDE SEQUENCE [LARGE SCALE GENOMIC DNA]</scope>
</reference>
<gene>
    <name evidence="1" type="ORF">AVEN_215735_1</name>
</gene>
<name>A0A4Y2FK05_ARAVE</name>
<accession>A0A4Y2FK05</accession>
<dbReference type="AlphaFoldDB" id="A0A4Y2FK05"/>
<evidence type="ECO:0000313" key="2">
    <source>
        <dbReference type="Proteomes" id="UP000499080"/>
    </source>
</evidence>
<keyword evidence="2" id="KW-1185">Reference proteome</keyword>
<dbReference type="EMBL" id="BGPR01000967">
    <property type="protein sequence ID" value="GBM41571.1"/>
    <property type="molecule type" value="Genomic_DNA"/>
</dbReference>